<reference evidence="2 3" key="1">
    <citation type="submission" date="2017-06" db="EMBL/GenBank/DDBJ databases">
        <title>Novel microbial phyla capable of carbon fixation and sulfur reduction in deep-sea sediments.</title>
        <authorList>
            <person name="Huang J."/>
            <person name="Baker B."/>
            <person name="Wang Y."/>
        </authorList>
    </citation>
    <scope>NUCLEOTIDE SEQUENCE [LARGE SCALE GENOMIC DNA]</scope>
    <source>
        <strain evidence="2">B3_LCP</strain>
    </source>
</reference>
<feature type="transmembrane region" description="Helical" evidence="1">
    <location>
        <begin position="151"/>
        <end position="170"/>
    </location>
</feature>
<feature type="transmembrane region" description="Helical" evidence="1">
    <location>
        <begin position="34"/>
        <end position="53"/>
    </location>
</feature>
<dbReference type="Proteomes" id="UP000319619">
    <property type="component" value="Unassembled WGS sequence"/>
</dbReference>
<evidence type="ECO:0000313" key="3">
    <source>
        <dbReference type="Proteomes" id="UP000319619"/>
    </source>
</evidence>
<proteinExistence type="predicted"/>
<organism evidence="2 3">
    <name type="scientific">candidate division LCP-89 bacterium B3_LCP</name>
    <dbReference type="NCBI Taxonomy" id="2012998"/>
    <lineage>
        <taxon>Bacteria</taxon>
        <taxon>Pseudomonadati</taxon>
        <taxon>Bacteria division LCP-89</taxon>
    </lineage>
</organism>
<feature type="transmembrane region" description="Helical" evidence="1">
    <location>
        <begin position="59"/>
        <end position="76"/>
    </location>
</feature>
<comment type="caution">
    <text evidence="2">The sequence shown here is derived from an EMBL/GenBank/DDBJ whole genome shotgun (WGS) entry which is preliminary data.</text>
</comment>
<feature type="transmembrane region" description="Helical" evidence="1">
    <location>
        <begin position="124"/>
        <end position="145"/>
    </location>
</feature>
<accession>A0A532USX1</accession>
<name>A0A532USX1_UNCL8</name>
<keyword evidence="1" id="KW-0812">Transmembrane</keyword>
<protein>
    <submittedName>
        <fullName evidence="2">Uncharacterized protein</fullName>
    </submittedName>
</protein>
<keyword evidence="1" id="KW-0472">Membrane</keyword>
<dbReference type="EMBL" id="NJBN01000011">
    <property type="protein sequence ID" value="TKJ37982.1"/>
    <property type="molecule type" value="Genomic_DNA"/>
</dbReference>
<evidence type="ECO:0000256" key="1">
    <source>
        <dbReference type="SAM" id="Phobius"/>
    </source>
</evidence>
<keyword evidence="1" id="KW-1133">Transmembrane helix</keyword>
<dbReference type="AlphaFoldDB" id="A0A532USX1"/>
<evidence type="ECO:0000313" key="2">
    <source>
        <dbReference type="EMBL" id="TKJ37982.1"/>
    </source>
</evidence>
<gene>
    <name evidence="2" type="ORF">CEE37_13555</name>
</gene>
<sequence length="187" mass="21825">MNAEFYEKDHNASENRRTEYRSLRDEIYRSDRTCVIIMGFLATATGTAGAAFIEGLSPFVGWILSPIWLLGFWYFTEKRFVIVRNAAFIRSKIEPKEEGLEWEHEISNLADHGQMRRAIPLDPYHLEIVSSFLVIGVIPWFGIYLGKWSFLGVYFISSIILFLLFLYLAFRSLREYGNPQKFKFAND</sequence>